<dbReference type="InterPro" id="IPR044668">
    <property type="entry name" value="PuuD-like"/>
</dbReference>
<reference evidence="2" key="1">
    <citation type="submission" date="2016-10" db="EMBL/GenBank/DDBJ databases">
        <authorList>
            <person name="Varghese N."/>
            <person name="Submissions S."/>
        </authorList>
    </citation>
    <scope>NUCLEOTIDE SEQUENCE [LARGE SCALE GENOMIC DNA]</scope>
    <source>
        <strain evidence="2">DSM 45789</strain>
    </source>
</reference>
<dbReference type="GO" id="GO:0033969">
    <property type="term" value="F:gamma-glutamyl-gamma-aminobutyrate hydrolase activity"/>
    <property type="evidence" value="ECO:0007669"/>
    <property type="project" value="TreeGrafter"/>
</dbReference>
<dbReference type="GO" id="GO:0005829">
    <property type="term" value="C:cytosol"/>
    <property type="evidence" value="ECO:0007669"/>
    <property type="project" value="TreeGrafter"/>
</dbReference>
<dbReference type="Gene3D" id="3.40.50.880">
    <property type="match status" value="1"/>
</dbReference>
<dbReference type="InterPro" id="IPR029062">
    <property type="entry name" value="Class_I_gatase-like"/>
</dbReference>
<evidence type="ECO:0000313" key="2">
    <source>
        <dbReference type="Proteomes" id="UP000198660"/>
    </source>
</evidence>
<protein>
    <submittedName>
        <fullName evidence="1">Putative glutamine amidotransferase</fullName>
    </submittedName>
</protein>
<dbReference type="FunFam" id="3.40.50.880:FF:000030">
    <property type="entry name" value="Gamma-glutamyl-gamma-aminobutyrate hydrolase PuuD"/>
    <property type="match status" value="1"/>
</dbReference>
<dbReference type="InterPro" id="IPR011697">
    <property type="entry name" value="Peptidase_C26"/>
</dbReference>
<dbReference type="AlphaFoldDB" id="A0A1I6SSD4"/>
<dbReference type="PANTHER" id="PTHR43235:SF1">
    <property type="entry name" value="GLUTAMINE AMIDOTRANSFERASE PB2B2.05-RELATED"/>
    <property type="match status" value="1"/>
</dbReference>
<keyword evidence="1" id="KW-0808">Transferase</keyword>
<dbReference type="Pfam" id="PF07722">
    <property type="entry name" value="Peptidase_C26"/>
    <property type="match status" value="1"/>
</dbReference>
<dbReference type="RefSeq" id="WP_091837444.1">
    <property type="nucleotide sequence ID" value="NZ_FPAA01000008.1"/>
</dbReference>
<proteinExistence type="predicted"/>
<dbReference type="OrthoDB" id="9813383at2"/>
<organism evidence="1 2">
    <name type="scientific">Marininema halotolerans</name>
    <dbReference type="NCBI Taxonomy" id="1155944"/>
    <lineage>
        <taxon>Bacteria</taxon>
        <taxon>Bacillati</taxon>
        <taxon>Bacillota</taxon>
        <taxon>Bacilli</taxon>
        <taxon>Bacillales</taxon>
        <taxon>Thermoactinomycetaceae</taxon>
        <taxon>Marininema</taxon>
    </lineage>
</organism>
<dbReference type="PANTHER" id="PTHR43235">
    <property type="entry name" value="GLUTAMINE AMIDOTRANSFERASE PB2B2.05-RELATED"/>
    <property type="match status" value="1"/>
</dbReference>
<dbReference type="CDD" id="cd01745">
    <property type="entry name" value="GATase1_2"/>
    <property type="match status" value="1"/>
</dbReference>
<dbReference type="PROSITE" id="PS51273">
    <property type="entry name" value="GATASE_TYPE_1"/>
    <property type="match status" value="1"/>
</dbReference>
<dbReference type="EMBL" id="FPAA01000008">
    <property type="protein sequence ID" value="SFS79871.1"/>
    <property type="molecule type" value="Genomic_DNA"/>
</dbReference>
<sequence>MRPIIGLTISYENEMCTCRRDYSEAILFGGGLPLMIPPTRDKEIHQQLATLLDGLLLTGGKDINPYLFNEEPLPGLGVVEPERDLMEMSLSQEFIRTNKPILAICRGCQLLSVALGGSMYQDLPSQKEKLLQHTQRAPRNHPSHRVKVKGESLLFRITKQRDIRVNSFHHQAVKIIPDRCVISGTSLDGVIEAYEGKNDPFLLALQWHPEAMLKEDVTSQAIFKSFISACRKGV</sequence>
<gene>
    <name evidence="1" type="ORF">SAMN05444972_1087</name>
</gene>
<dbReference type="Proteomes" id="UP000198660">
    <property type="component" value="Unassembled WGS sequence"/>
</dbReference>
<keyword evidence="2" id="KW-1185">Reference proteome</keyword>
<keyword evidence="1" id="KW-0315">Glutamine amidotransferase</keyword>
<dbReference type="SUPFAM" id="SSF52317">
    <property type="entry name" value="Class I glutamine amidotransferase-like"/>
    <property type="match status" value="1"/>
</dbReference>
<dbReference type="GO" id="GO:0006598">
    <property type="term" value="P:polyamine catabolic process"/>
    <property type="evidence" value="ECO:0007669"/>
    <property type="project" value="TreeGrafter"/>
</dbReference>
<accession>A0A1I6SSD4</accession>
<name>A0A1I6SSD4_9BACL</name>
<evidence type="ECO:0000313" key="1">
    <source>
        <dbReference type="EMBL" id="SFS79871.1"/>
    </source>
</evidence>
<dbReference type="GO" id="GO:0016740">
    <property type="term" value="F:transferase activity"/>
    <property type="evidence" value="ECO:0007669"/>
    <property type="project" value="UniProtKB-KW"/>
</dbReference>